<organism evidence="1 2">
    <name type="scientific">Camellia sinensis</name>
    <name type="common">Tea plant</name>
    <name type="synonym">Thea sinensis</name>
    <dbReference type="NCBI Taxonomy" id="4442"/>
    <lineage>
        <taxon>Eukaryota</taxon>
        <taxon>Viridiplantae</taxon>
        <taxon>Streptophyta</taxon>
        <taxon>Embryophyta</taxon>
        <taxon>Tracheophyta</taxon>
        <taxon>Spermatophyta</taxon>
        <taxon>Magnoliopsida</taxon>
        <taxon>eudicotyledons</taxon>
        <taxon>Gunneridae</taxon>
        <taxon>Pentapetalae</taxon>
        <taxon>asterids</taxon>
        <taxon>Ericales</taxon>
        <taxon>Theaceae</taxon>
        <taxon>Camellia</taxon>
    </lineage>
</organism>
<reference evidence="2" key="1">
    <citation type="journal article" date="2020" name="Nat. Commun.">
        <title>Genome assembly of wild tea tree DASZ reveals pedigree and selection history of tea varieties.</title>
        <authorList>
            <person name="Zhang W."/>
            <person name="Zhang Y."/>
            <person name="Qiu H."/>
            <person name="Guo Y."/>
            <person name="Wan H."/>
            <person name="Zhang X."/>
            <person name="Scossa F."/>
            <person name="Alseekh S."/>
            <person name="Zhang Q."/>
            <person name="Wang P."/>
            <person name="Xu L."/>
            <person name="Schmidt M.H."/>
            <person name="Jia X."/>
            <person name="Li D."/>
            <person name="Zhu A."/>
            <person name="Guo F."/>
            <person name="Chen W."/>
            <person name="Ni D."/>
            <person name="Usadel B."/>
            <person name="Fernie A.R."/>
            <person name="Wen W."/>
        </authorList>
    </citation>
    <scope>NUCLEOTIDE SEQUENCE [LARGE SCALE GENOMIC DNA]</scope>
    <source>
        <strain evidence="2">cv. G240</strain>
    </source>
</reference>
<dbReference type="AlphaFoldDB" id="A0A7J7G0K4"/>
<evidence type="ECO:0000313" key="1">
    <source>
        <dbReference type="EMBL" id="KAF5932786.1"/>
    </source>
</evidence>
<name>A0A7J7G0K4_CAMSI</name>
<comment type="caution">
    <text evidence="1">The sequence shown here is derived from an EMBL/GenBank/DDBJ whole genome shotgun (WGS) entry which is preliminary data.</text>
</comment>
<dbReference type="Proteomes" id="UP000593564">
    <property type="component" value="Unassembled WGS sequence"/>
</dbReference>
<gene>
    <name evidence="1" type="ORF">HYC85_028957</name>
</gene>
<proteinExistence type="predicted"/>
<dbReference type="EMBL" id="JACBKZ010000014">
    <property type="protein sequence ID" value="KAF5932786.1"/>
    <property type="molecule type" value="Genomic_DNA"/>
</dbReference>
<accession>A0A7J7G0K4</accession>
<keyword evidence="2" id="KW-1185">Reference proteome</keyword>
<sequence length="165" mass="18293">MSSNNADASTSIRLRSEVYRIDLGSVAAEFPEMIPTRTIAEHLNFYKFVMLSVVRVDPPICDRAVQIILGLLKKLNEMEAQLKRRTRREETMDLLGFVMVGCRNMALSATETKIDYAIVISTLMSARAGRFTLELQATQKSSKVSGSSSLAISSSSSPGMIRREL</sequence>
<evidence type="ECO:0000313" key="2">
    <source>
        <dbReference type="Proteomes" id="UP000593564"/>
    </source>
</evidence>
<reference evidence="1 2" key="2">
    <citation type="submission" date="2020-07" db="EMBL/GenBank/DDBJ databases">
        <title>Genome assembly of wild tea tree DASZ reveals pedigree and selection history of tea varieties.</title>
        <authorList>
            <person name="Zhang W."/>
        </authorList>
    </citation>
    <scope>NUCLEOTIDE SEQUENCE [LARGE SCALE GENOMIC DNA]</scope>
    <source>
        <strain evidence="2">cv. G240</strain>
        <tissue evidence="1">Leaf</tissue>
    </source>
</reference>
<protein>
    <submittedName>
        <fullName evidence="1">Uncharacterized protein</fullName>
    </submittedName>
</protein>